<evidence type="ECO:0000313" key="3">
    <source>
        <dbReference type="EMBL" id="ASN72843.1"/>
    </source>
</evidence>
<dbReference type="SUPFAM" id="SSF88874">
    <property type="entry name" value="Receptor-binding domain of short tail fibre protein gp12"/>
    <property type="match status" value="1"/>
</dbReference>
<feature type="region of interest" description="Disordered" evidence="1">
    <location>
        <begin position="234"/>
        <end position="254"/>
    </location>
</feature>
<protein>
    <submittedName>
        <fullName evidence="3">Putative structural protein</fullName>
    </submittedName>
</protein>
<accession>A0A2H4JF11</accession>
<reference evidence="3" key="1">
    <citation type="submission" date="2017-06" db="EMBL/GenBank/DDBJ databases">
        <title>Novel phages from South African skin metaviromes.</title>
        <authorList>
            <person name="van Zyl L.J."/>
            <person name="Abrahams Y."/>
            <person name="Stander E.A."/>
            <person name="Kirby B.M."/>
            <person name="Clavaud C."/>
            <person name="Farcet C."/>
            <person name="Breton L."/>
            <person name="Trindade M.I."/>
        </authorList>
    </citation>
    <scope>NUCLEOTIDE SEQUENCE</scope>
</reference>
<dbReference type="InterPro" id="IPR053827">
    <property type="entry name" value="Gp10_C"/>
</dbReference>
<evidence type="ECO:0000256" key="1">
    <source>
        <dbReference type="SAM" id="MobiDB-lite"/>
    </source>
</evidence>
<sequence length="273" mass="28581">MTEFMQRISAFTDQCTPQGLFRYGTTAGGVPPTPVKAEFLNLLQEELCNLVLAYLPALDANDNTQLLKAVRKLVLNYYTKPETDDLLATLKQTIQGLLDLKAPLASPVFTGTPQVPTAAAGTKTKQAASTEFVQAALAGAYPVGSIYINGSSSTNPATLLGFGVWQAAGTGRVLIGAGSGTDARGEAKSFTGGATGGEYNHVLTVSEMPEHAHPMPQGSVAPSGTTGPVYASGDDVTRTTIGSETPDTGKIGGRAAHNNLQPYLVVYMWQRTS</sequence>
<name>A0A2H4JF11_9CAUD</name>
<dbReference type="Pfam" id="PF21939">
    <property type="entry name" value="Gp10_C"/>
    <property type="match status" value="1"/>
</dbReference>
<evidence type="ECO:0000259" key="2">
    <source>
        <dbReference type="Pfam" id="PF21939"/>
    </source>
</evidence>
<organism evidence="3">
    <name type="scientific">uncultured Caudovirales phage</name>
    <dbReference type="NCBI Taxonomy" id="2100421"/>
    <lineage>
        <taxon>Viruses</taxon>
        <taxon>Duplodnaviria</taxon>
        <taxon>Heunggongvirae</taxon>
        <taxon>Uroviricota</taxon>
        <taxon>Caudoviricetes</taxon>
        <taxon>Peduoviridae</taxon>
        <taxon>Maltschvirus</taxon>
        <taxon>Maltschvirus maltsch</taxon>
    </lineage>
</organism>
<proteinExistence type="predicted"/>
<feature type="domain" description="Baseplate structural protein Gp10 C-terminal" evidence="2">
    <location>
        <begin position="140"/>
        <end position="272"/>
    </location>
</feature>
<gene>
    <name evidence="3" type="ORF">3F2_14</name>
</gene>
<dbReference type="EMBL" id="MF417977">
    <property type="protein sequence ID" value="ASN72843.1"/>
    <property type="molecule type" value="Genomic_DNA"/>
</dbReference>